<evidence type="ECO:0000256" key="1">
    <source>
        <dbReference type="SAM" id="MobiDB-lite"/>
    </source>
</evidence>
<feature type="compositionally biased region" description="Basic and acidic residues" evidence="1">
    <location>
        <begin position="1533"/>
        <end position="1549"/>
    </location>
</feature>
<sequence>MENNRVFTSLIKMLAVIDQKLLGIINMSERSSSILMKDQCKSKTNMNIIMDSLVNKTVEGKTYDADIALLNVKNSLGHNGNLEYSNLMSIDKYLEETRKLLQTPLNFESLYSYFTVFLGLLEDILFSTCQINNHQQKLTSGILVKDLLEVKNLYISLSELAHSLTKCNFNKPQQMSRKSSLSNEPVETKFGELKNCFNGCLREITKVKLDIEHYFKYNMIEAQYSNTKTELRKNNNEVIDSPTQTEESNIFQIIDMNTVNNRLASECCMKASFGNKIYNPPSTLFSFDSEQMEENDSKPSLLPTKGETWNDWYNNKSMEEAYGDFIMQSVIYPSDFLFLDPTPLLLHSKIGAPQSHTPPKIYSVDSLNNEETNKTNTQNTLNDEDVNITEQVEVASDLEINYWKKTDVKNPITDNYVKGDLFNRNLDSLHNISQSFNFGEKITTLFNTIKSKEVDEDIFDATPLQIDNSDMSLLKPKIENSSSRENTVLIMNEKQTNDFVYNSKVISDKKKILKNQMDNRNITDQCDRTNRQFCDSYSCNSSNEYPCPLPALSEVIYDKKSLIELFRTRELNNDSHSGSYPAEESTFCMWPVAAEYIHVSKERQQNERQSVLSNNSTSSTNSSETNYFSLHLKKNYEQKQIYDGDLIVLENSDRFENGDNSSYSLLNQSLVVFDIDKAKLKGIGKKGHEHKKFKNAHVVPLNKKGVNKGNTTMEKEKLAVQYTDCDDAFVVKNKNYDQEKLNFYKFKHNYNDKNSWNSFISIFTSKVGPSTRMNHHRMFRKILTNIGSEPLQRNDLMTNIHTLTSSGGPFRLFDLNGYPLTDSSGNVLKDPYGKSVVHLDSTGIPKNDAIVFDAAGNSPKEVNFDPTQKPKTNSIIIKLTDNFKRPLHLFDKYGRPLTDAFGKLLVNIHGRPLLRFDNFGRPNSDYRGGPLYTDNGFRWSYKTGESISKEQLNNENTIGNHLMEDPCEPITLDETYQDWKAGNLNSDSLDPKREKPCILNNTNSDIWLQVESVLQHLPKRTQTNSSPSQTSVIINNVTINQNPIEKELLKTIIYHNNVVQEDLNHENCNNNYSHSNLYQYQLQMEGKTNHVPGSTFLESKPMEYLQFPYYKPQNKENKFVKEITHLEKNRNGFIGHSLMDNKTSGNENVPFQNTFLIQDNCSKCFDHNYLYNKYLGLKIEEKNLYKKHHIGKLILSSESGPTTKNGITTFSTVPSNTVLKNNQYLNNLCNEILKFQIDHHKKETPAIPTSLINMQKTWTDTSVTEFSSSPDSKYTTETTTYDETKAMLTDPLRNKTIGKNTTEKYGSKKQYNSKNYNKNESHPPSKNKHYKDGFKNREQFELCFEPSDFKSSSGINEKHQNDSSVPSSLKPQLSINVLNNEDKHYEIKVAERGTDELENRIVHSNVETLFPEDKNVNGEILAYTTKLNKNKIEKYNRTVKSGCCLQEENHFKTKNNKKHIDSPFRFPSDNRVDSTIAMESNVEVKDGHRKNYICSGVHSKHGIRFNNRDNEHIQDFNTSTIVENKFEEGKLCNENKNQHREKPPRECRLNPESNNECDITDKNKHKHTGRKNISSMKKNNPSNKECTLVSFLGSPVKYVLNKIENKRSSRPHEQNNNTCDKKNMKLKEKNISKTNQIKNTSLRDGNLQDKKVKTLYESSYKNDFKFQDKILHTGKTMAKEYSKHRKDLIAYKSKSCTEILDKNKVTVMSYSGNENDSQEEKHWGCWHASNVDIRKCSSFSSCFTYNQKKGYYDQHHTQNNELHFSKQKGKTIAFKTNNTRKKCVSILHANGKTAKNTNENKKYSVGRHSKPASRNKTKDLSLFKRLYPTTKIH</sequence>
<gene>
    <name evidence="2" type="ORF">g.38727</name>
</gene>
<name>A0A1B6FQB6_9HEMI</name>
<feature type="compositionally biased region" description="Polar residues" evidence="1">
    <location>
        <begin position="1362"/>
        <end position="1372"/>
    </location>
</feature>
<accession>A0A1B6FQB6</accession>
<feature type="compositionally biased region" description="Polar residues" evidence="1">
    <location>
        <begin position="1571"/>
        <end position="1581"/>
    </location>
</feature>
<feature type="compositionally biased region" description="Basic residues" evidence="1">
    <location>
        <begin position="1804"/>
        <end position="1815"/>
    </location>
</feature>
<organism evidence="2">
    <name type="scientific">Cuerna arida</name>
    <dbReference type="NCBI Taxonomy" id="1464854"/>
    <lineage>
        <taxon>Eukaryota</taxon>
        <taxon>Metazoa</taxon>
        <taxon>Ecdysozoa</taxon>
        <taxon>Arthropoda</taxon>
        <taxon>Hexapoda</taxon>
        <taxon>Insecta</taxon>
        <taxon>Pterygota</taxon>
        <taxon>Neoptera</taxon>
        <taxon>Paraneoptera</taxon>
        <taxon>Hemiptera</taxon>
        <taxon>Auchenorrhyncha</taxon>
        <taxon>Membracoidea</taxon>
        <taxon>Cicadellidae</taxon>
        <taxon>Cicadellinae</taxon>
        <taxon>Proconiini</taxon>
        <taxon>Cuerna</taxon>
    </lineage>
</organism>
<proteinExistence type="predicted"/>
<feature type="region of interest" description="Disordered" evidence="1">
    <location>
        <begin position="1285"/>
        <end position="1331"/>
    </location>
</feature>
<feature type="compositionally biased region" description="Low complexity" evidence="1">
    <location>
        <begin position="613"/>
        <end position="624"/>
    </location>
</feature>
<feature type="region of interest" description="Disordered" evidence="1">
    <location>
        <begin position="1794"/>
        <end position="1817"/>
    </location>
</feature>
<feature type="region of interest" description="Disordered" evidence="1">
    <location>
        <begin position="1350"/>
        <end position="1372"/>
    </location>
</feature>
<evidence type="ECO:0000313" key="2">
    <source>
        <dbReference type="EMBL" id="JAS52397.1"/>
    </source>
</evidence>
<protein>
    <submittedName>
        <fullName evidence="2">Uncharacterized protein</fullName>
    </submittedName>
</protein>
<feature type="region of interest" description="Disordered" evidence="1">
    <location>
        <begin position="604"/>
        <end position="624"/>
    </location>
</feature>
<dbReference type="EMBL" id="GECZ01017372">
    <property type="protein sequence ID" value="JAS52397.1"/>
    <property type="molecule type" value="Transcribed_RNA"/>
</dbReference>
<reference evidence="2" key="1">
    <citation type="submission" date="2015-11" db="EMBL/GenBank/DDBJ databases">
        <title>De novo transcriptome assembly of four potential Pierce s Disease insect vectors from Arizona vineyards.</title>
        <authorList>
            <person name="Tassone E.E."/>
        </authorList>
    </citation>
    <scope>NUCLEOTIDE SEQUENCE</scope>
</reference>
<feature type="region of interest" description="Disordered" evidence="1">
    <location>
        <begin position="1533"/>
        <end position="1581"/>
    </location>
</feature>